<feature type="compositionally biased region" description="Basic and acidic residues" evidence="1">
    <location>
        <begin position="292"/>
        <end position="301"/>
    </location>
</feature>
<evidence type="ECO:0000313" key="3">
    <source>
        <dbReference type="Proteomes" id="UP000327044"/>
    </source>
</evidence>
<dbReference type="AlphaFoldDB" id="A0A5N4B0H4"/>
<dbReference type="InParanoid" id="A0A5N4B0H4"/>
<comment type="caution">
    <text evidence="2">The sequence shown here is derived from an EMBL/GenBank/DDBJ whole genome shotgun (WGS) entry which is preliminary data.</text>
</comment>
<name>A0A5N4B0H4_PHOPY</name>
<keyword evidence="3" id="KW-1185">Reference proteome</keyword>
<feature type="compositionally biased region" description="Basic and acidic residues" evidence="1">
    <location>
        <begin position="245"/>
        <end position="270"/>
    </location>
</feature>
<accession>A0A5N4B0H4</accession>
<dbReference type="EMBL" id="VVIM01000001">
    <property type="protein sequence ID" value="KAB0803053.1"/>
    <property type="molecule type" value="Genomic_DNA"/>
</dbReference>
<feature type="region of interest" description="Disordered" evidence="1">
    <location>
        <begin position="222"/>
        <end position="330"/>
    </location>
</feature>
<gene>
    <name evidence="2" type="ORF">PPYR_00023</name>
</gene>
<protein>
    <submittedName>
        <fullName evidence="2">Uncharacterized protein</fullName>
    </submittedName>
</protein>
<dbReference type="Proteomes" id="UP000327044">
    <property type="component" value="Unassembled WGS sequence"/>
</dbReference>
<evidence type="ECO:0000313" key="2">
    <source>
        <dbReference type="EMBL" id="KAB0803053.1"/>
    </source>
</evidence>
<organism evidence="2 3">
    <name type="scientific">Photinus pyralis</name>
    <name type="common">Common eastern firefly</name>
    <name type="synonym">Lampyris pyralis</name>
    <dbReference type="NCBI Taxonomy" id="7054"/>
    <lineage>
        <taxon>Eukaryota</taxon>
        <taxon>Metazoa</taxon>
        <taxon>Ecdysozoa</taxon>
        <taxon>Arthropoda</taxon>
        <taxon>Hexapoda</taxon>
        <taxon>Insecta</taxon>
        <taxon>Pterygota</taxon>
        <taxon>Neoptera</taxon>
        <taxon>Endopterygota</taxon>
        <taxon>Coleoptera</taxon>
        <taxon>Polyphaga</taxon>
        <taxon>Elateriformia</taxon>
        <taxon>Elateroidea</taxon>
        <taxon>Lampyridae</taxon>
        <taxon>Lampyrinae</taxon>
        <taxon>Photinus</taxon>
    </lineage>
</organism>
<feature type="compositionally biased region" description="Low complexity" evidence="1">
    <location>
        <begin position="225"/>
        <end position="236"/>
    </location>
</feature>
<reference evidence="2 3" key="1">
    <citation type="journal article" date="2018" name="Elife">
        <title>Firefly genomes illuminate parallel origins of bioluminescence in beetles.</title>
        <authorList>
            <person name="Fallon T.R."/>
            <person name="Lower S.E."/>
            <person name="Chang C.H."/>
            <person name="Bessho-Uehara M."/>
            <person name="Martin G.J."/>
            <person name="Bewick A.J."/>
            <person name="Behringer M."/>
            <person name="Debat H.J."/>
            <person name="Wong I."/>
            <person name="Day J.C."/>
            <person name="Suvorov A."/>
            <person name="Silva C.J."/>
            <person name="Stanger-Hall K.F."/>
            <person name="Hall D.W."/>
            <person name="Schmitz R.J."/>
            <person name="Nelson D.R."/>
            <person name="Lewis S.M."/>
            <person name="Shigenobu S."/>
            <person name="Bybee S.M."/>
            <person name="Larracuente A.M."/>
            <person name="Oba Y."/>
            <person name="Weng J.K."/>
        </authorList>
    </citation>
    <scope>NUCLEOTIDE SEQUENCE [LARGE SCALE GENOMIC DNA]</scope>
    <source>
        <strain evidence="2">1611_PpyrPB1</strain>
        <tissue evidence="2">Whole body</tissue>
    </source>
</reference>
<feature type="compositionally biased region" description="Basic and acidic residues" evidence="1">
    <location>
        <begin position="64"/>
        <end position="73"/>
    </location>
</feature>
<proteinExistence type="predicted"/>
<feature type="region of interest" description="Disordered" evidence="1">
    <location>
        <begin position="1"/>
        <end position="102"/>
    </location>
</feature>
<evidence type="ECO:0000256" key="1">
    <source>
        <dbReference type="SAM" id="MobiDB-lite"/>
    </source>
</evidence>
<sequence length="376" mass="41702">MSDADERYGTPMAGRPRLMRSPVLSVSRKEGSGAEELSVRPGANSRMDEVVPETPYGATIQRGRRTESRKRNDSSSTEEEVWEEKSRPKKLRRRTDEGEDTVLVSPKSAVSDLGDIRKLQTEETLMGGETRLAIDEAIQFIRASTNTHTKLKETIRKIDARFRALENHRALIERKWSAYVRALKVAAVQGKTAVVMIPQMKVAAQGTTRPIKATQDIEVQTSPRATYAEATAAPTAGSSGMAKSKRVEIRETMTESEEEKTTKAVREINKARQRRSKLVNRASTGGDSEETGTERDWTLVEKKRKGKSKPRGSDSEGTSSAAAASIRRRPRSEAVLIKLKGGNGMEDILRRVRQVDMTGVDTKIVGITKTKTCYII</sequence>